<dbReference type="InterPro" id="IPR027417">
    <property type="entry name" value="P-loop_NTPase"/>
</dbReference>
<name>A0A267FJV6_9PLAT</name>
<evidence type="ECO:0000256" key="2">
    <source>
        <dbReference type="ARBA" id="ARBA00006270"/>
    </source>
</evidence>
<dbReference type="PROSITE" id="PS51419">
    <property type="entry name" value="RAB"/>
    <property type="match status" value="1"/>
</dbReference>
<dbReference type="EMBL" id="NIVC01001009">
    <property type="protein sequence ID" value="PAA73494.1"/>
    <property type="molecule type" value="Genomic_DNA"/>
</dbReference>
<dbReference type="SMART" id="SM00174">
    <property type="entry name" value="RHO"/>
    <property type="match status" value="1"/>
</dbReference>
<dbReference type="OrthoDB" id="265044at2759"/>
<comment type="caution">
    <text evidence="9">The sequence shown here is derived from an EMBL/GenBank/DDBJ whole genome shotgun (WGS) entry which is preliminary data.</text>
</comment>
<dbReference type="GO" id="GO:0003924">
    <property type="term" value="F:GTPase activity"/>
    <property type="evidence" value="ECO:0007669"/>
    <property type="project" value="InterPro"/>
</dbReference>
<dbReference type="SUPFAM" id="SSF52540">
    <property type="entry name" value="P-loop containing nucleoside triphosphate hydrolases"/>
    <property type="match status" value="1"/>
</dbReference>
<keyword evidence="7" id="KW-0966">Cell projection</keyword>
<dbReference type="PRINTS" id="PR00449">
    <property type="entry name" value="RASTRNSFRMNG"/>
</dbReference>
<dbReference type="Gene3D" id="3.40.50.300">
    <property type="entry name" value="P-loop containing nucleotide triphosphate hydrolases"/>
    <property type="match status" value="1"/>
</dbReference>
<keyword evidence="6" id="KW-0342">GTP-binding</keyword>
<gene>
    <name evidence="9" type="ORF">BOX15_Mlig004172g1</name>
    <name evidence="8" type="ORF">BOX15_Mlig004172g2</name>
    <name evidence="10" type="ORF">BOX15_Mlig005991g2</name>
</gene>
<dbReference type="GO" id="GO:0030990">
    <property type="term" value="C:intraciliary transport particle"/>
    <property type="evidence" value="ECO:0007669"/>
    <property type="project" value="UniProtKB-ARBA"/>
</dbReference>
<dbReference type="InterPro" id="IPR050227">
    <property type="entry name" value="Rab"/>
</dbReference>
<keyword evidence="4" id="KW-0282">Flagellum</keyword>
<comment type="subcellular location">
    <subcellularLocation>
        <location evidence="1">Cell projection</location>
        <location evidence="1">Cilium</location>
        <location evidence="1">Flagellum</location>
    </subcellularLocation>
</comment>
<dbReference type="InterPro" id="IPR005225">
    <property type="entry name" value="Small_GTP-bd"/>
</dbReference>
<evidence type="ECO:0000256" key="1">
    <source>
        <dbReference type="ARBA" id="ARBA00004230"/>
    </source>
</evidence>
<dbReference type="AlphaFoldDB" id="A0A267FJV6"/>
<dbReference type="SMART" id="SM00175">
    <property type="entry name" value="RAB"/>
    <property type="match status" value="1"/>
</dbReference>
<dbReference type="EMBL" id="NIVC01000077">
    <property type="protein sequence ID" value="PAA91715.1"/>
    <property type="molecule type" value="Genomic_DNA"/>
</dbReference>
<evidence type="ECO:0000256" key="6">
    <source>
        <dbReference type="ARBA" id="ARBA00023134"/>
    </source>
</evidence>
<dbReference type="EMBL" id="NIVC01001009">
    <property type="protein sequence ID" value="PAA73479.1"/>
    <property type="molecule type" value="Genomic_DNA"/>
</dbReference>
<keyword evidence="3" id="KW-0547">Nucleotide-binding</keyword>
<evidence type="ECO:0000256" key="7">
    <source>
        <dbReference type="ARBA" id="ARBA00023273"/>
    </source>
</evidence>
<proteinExistence type="inferred from homology"/>
<dbReference type="PROSITE" id="PS51421">
    <property type="entry name" value="RAS"/>
    <property type="match status" value="1"/>
</dbReference>
<dbReference type="GO" id="GO:0031514">
    <property type="term" value="C:motile cilium"/>
    <property type="evidence" value="ECO:0007669"/>
    <property type="project" value="UniProtKB-SubCell"/>
</dbReference>
<evidence type="ECO:0000256" key="3">
    <source>
        <dbReference type="ARBA" id="ARBA00022741"/>
    </source>
</evidence>
<keyword evidence="5" id="KW-0969">Cilium</keyword>
<evidence type="ECO:0000313" key="10">
    <source>
        <dbReference type="EMBL" id="PAA91715.1"/>
    </source>
</evidence>
<dbReference type="FunFam" id="3.40.50.300:FF:001684">
    <property type="entry name" value="Intraflagellar transport 27 homolog (Chlamydomonas)"/>
    <property type="match status" value="1"/>
</dbReference>
<dbReference type="PANTHER" id="PTHR47977">
    <property type="entry name" value="RAS-RELATED PROTEIN RAB"/>
    <property type="match status" value="1"/>
</dbReference>
<organism evidence="9 11">
    <name type="scientific">Macrostomum lignano</name>
    <dbReference type="NCBI Taxonomy" id="282301"/>
    <lineage>
        <taxon>Eukaryota</taxon>
        <taxon>Metazoa</taxon>
        <taxon>Spiralia</taxon>
        <taxon>Lophotrochozoa</taxon>
        <taxon>Platyhelminthes</taxon>
        <taxon>Rhabditophora</taxon>
        <taxon>Macrostomorpha</taxon>
        <taxon>Macrostomida</taxon>
        <taxon>Macrostomidae</taxon>
        <taxon>Macrostomum</taxon>
    </lineage>
</organism>
<comment type="similarity">
    <text evidence="2">Belongs to the small GTPase superfamily. Rab family.</text>
</comment>
<evidence type="ECO:0000256" key="5">
    <source>
        <dbReference type="ARBA" id="ARBA00023069"/>
    </source>
</evidence>
<accession>A0A267FJV6</accession>
<sequence>MPLILRAKVIVVGDSTAGKSSLVQMFHSDGQHFPKNYSMTTGVELVVKSCMLPQTQGDQVEMYLYDCAGKDAYSDVVEKYVQKPDLCILVYDVTSEASFSRCAQWLAKLPKLGRSGAVPTALVANKSDLDNRRIVTASQGQEMAQNNGLLYFEASAKEAHGVDAPFIELAKKYAELYAERCSQMTEIASSGRA</sequence>
<dbReference type="SMART" id="SM00173">
    <property type="entry name" value="RAS"/>
    <property type="match status" value="1"/>
</dbReference>
<evidence type="ECO:0000313" key="9">
    <source>
        <dbReference type="EMBL" id="PAA73494.1"/>
    </source>
</evidence>
<reference evidence="9 11" key="1">
    <citation type="submission" date="2017-06" db="EMBL/GenBank/DDBJ databases">
        <title>A platform for efficient transgenesis in Macrostomum lignano, a flatworm model organism for stem cell research.</title>
        <authorList>
            <person name="Berezikov E."/>
        </authorList>
    </citation>
    <scope>NUCLEOTIDE SEQUENCE [LARGE SCALE GENOMIC DNA]</scope>
    <source>
        <strain evidence="9">DV1</strain>
        <tissue evidence="9">Whole organism</tissue>
    </source>
</reference>
<evidence type="ECO:0000256" key="4">
    <source>
        <dbReference type="ARBA" id="ARBA00022846"/>
    </source>
</evidence>
<dbReference type="STRING" id="282301.A0A267FJV6"/>
<evidence type="ECO:0000313" key="11">
    <source>
        <dbReference type="Proteomes" id="UP000215902"/>
    </source>
</evidence>
<dbReference type="NCBIfam" id="TIGR00231">
    <property type="entry name" value="small_GTP"/>
    <property type="match status" value="1"/>
</dbReference>
<dbReference type="Pfam" id="PF00071">
    <property type="entry name" value="Ras"/>
    <property type="match status" value="1"/>
</dbReference>
<dbReference type="InterPro" id="IPR001806">
    <property type="entry name" value="Small_GTPase"/>
</dbReference>
<keyword evidence="11" id="KW-1185">Reference proteome</keyword>
<evidence type="ECO:0000313" key="8">
    <source>
        <dbReference type="EMBL" id="PAA73479.1"/>
    </source>
</evidence>
<dbReference type="Proteomes" id="UP000215902">
    <property type="component" value="Unassembled WGS sequence"/>
</dbReference>
<dbReference type="GO" id="GO:0005525">
    <property type="term" value="F:GTP binding"/>
    <property type="evidence" value="ECO:0007669"/>
    <property type="project" value="UniProtKB-KW"/>
</dbReference>
<protein>
    <submittedName>
        <fullName evidence="9">Uncharacterized protein</fullName>
    </submittedName>
</protein>